<evidence type="ECO:0000256" key="2">
    <source>
        <dbReference type="ARBA" id="ARBA00022692"/>
    </source>
</evidence>
<accession>A0A210PN81</accession>
<dbReference type="InterPro" id="IPR050186">
    <property type="entry name" value="TPT_transporter"/>
</dbReference>
<evidence type="ECO:0000313" key="8">
    <source>
        <dbReference type="EMBL" id="OWF37965.1"/>
    </source>
</evidence>
<evidence type="ECO:0000256" key="6">
    <source>
        <dbReference type="SAM" id="Phobius"/>
    </source>
</evidence>
<dbReference type="AlphaFoldDB" id="A0A210PN81"/>
<dbReference type="GO" id="GO:0016020">
    <property type="term" value="C:membrane"/>
    <property type="evidence" value="ECO:0007669"/>
    <property type="project" value="UniProtKB-SubCell"/>
</dbReference>
<gene>
    <name evidence="8" type="ORF">KP79_PYT14287</name>
</gene>
<feature type="transmembrane region" description="Helical" evidence="6">
    <location>
        <begin position="161"/>
        <end position="182"/>
    </location>
</feature>
<dbReference type="EMBL" id="NEDP02005575">
    <property type="protein sequence ID" value="OWF37965.1"/>
    <property type="molecule type" value="Genomic_DNA"/>
</dbReference>
<dbReference type="CDD" id="cd21092">
    <property type="entry name" value="TPT_S35C2"/>
    <property type="match status" value="1"/>
</dbReference>
<keyword evidence="4 6" id="KW-0472">Membrane</keyword>
<keyword evidence="3 6" id="KW-1133">Transmembrane helix</keyword>
<feature type="transmembrane region" description="Helical" evidence="6">
    <location>
        <begin position="65"/>
        <end position="86"/>
    </location>
</feature>
<feature type="transmembrane region" description="Helical" evidence="6">
    <location>
        <begin position="134"/>
        <end position="154"/>
    </location>
</feature>
<protein>
    <submittedName>
        <fullName evidence="8">Solute carrier family 35 member C2</fullName>
    </submittedName>
</protein>
<dbReference type="PANTHER" id="PTHR11132">
    <property type="entry name" value="SOLUTE CARRIER FAMILY 35"/>
    <property type="match status" value="1"/>
</dbReference>
<dbReference type="Pfam" id="PF03151">
    <property type="entry name" value="TPT"/>
    <property type="match status" value="1"/>
</dbReference>
<name>A0A210PN81_MIZYE</name>
<dbReference type="InterPro" id="IPR004853">
    <property type="entry name" value="Sugar_P_trans_dom"/>
</dbReference>
<feature type="transmembrane region" description="Helical" evidence="6">
    <location>
        <begin position="321"/>
        <end position="339"/>
    </location>
</feature>
<proteinExistence type="predicted"/>
<organism evidence="8 9">
    <name type="scientific">Mizuhopecten yessoensis</name>
    <name type="common">Japanese scallop</name>
    <name type="synonym">Patinopecten yessoensis</name>
    <dbReference type="NCBI Taxonomy" id="6573"/>
    <lineage>
        <taxon>Eukaryota</taxon>
        <taxon>Metazoa</taxon>
        <taxon>Spiralia</taxon>
        <taxon>Lophotrochozoa</taxon>
        <taxon>Mollusca</taxon>
        <taxon>Bivalvia</taxon>
        <taxon>Autobranchia</taxon>
        <taxon>Pteriomorphia</taxon>
        <taxon>Pectinida</taxon>
        <taxon>Pectinoidea</taxon>
        <taxon>Pectinidae</taxon>
        <taxon>Mizuhopecten</taxon>
    </lineage>
</organism>
<feature type="transmembrane region" description="Helical" evidence="6">
    <location>
        <begin position="259"/>
        <end position="277"/>
    </location>
</feature>
<evidence type="ECO:0000313" key="9">
    <source>
        <dbReference type="Proteomes" id="UP000242188"/>
    </source>
</evidence>
<sequence length="381" mass="42788">MGKKKKHADLERLRGMVTPTASAVKKSVCSVGFIAAAIKILALVVFYYIFSIGLTFYNKAFIHHFQIPLSFTLSHLIIKYMLAGLIRCIVECRTKKERINLPWRPFLLKLAPTGIASSIDIGLSNWSFEFITVSLYTMTKSTAVIFILGFSILFRIEKARWSLSVVVLLVSTGLFMFTYHSTQFHLEGFIMVLSASVLSGLRWGLAQLILQKEEIGLSNPLDMMYHIQPWMILVLLPLAAIFEGVPLASTSDFFRFQDYTLVCRNLAMVFGGACLAFMLEFSEFLLVGQTSCLTFSISGIFKELCTLYLATKINGDEMNPINVIGLLVCLSGITLHVLLKALHKDDAKKASLNREEMMEMIGNEGHDSDEEEEVFNASRDR</sequence>
<feature type="domain" description="Sugar phosphate transporter" evidence="7">
    <location>
        <begin position="39"/>
        <end position="335"/>
    </location>
</feature>
<evidence type="ECO:0000256" key="5">
    <source>
        <dbReference type="SAM" id="MobiDB-lite"/>
    </source>
</evidence>
<feature type="transmembrane region" description="Helical" evidence="6">
    <location>
        <begin position="106"/>
        <end position="128"/>
    </location>
</feature>
<dbReference type="OrthoDB" id="18894at2759"/>
<evidence type="ECO:0000259" key="7">
    <source>
        <dbReference type="Pfam" id="PF03151"/>
    </source>
</evidence>
<reference evidence="8 9" key="1">
    <citation type="journal article" date="2017" name="Nat. Ecol. Evol.">
        <title>Scallop genome provides insights into evolution of bilaterian karyotype and development.</title>
        <authorList>
            <person name="Wang S."/>
            <person name="Zhang J."/>
            <person name="Jiao W."/>
            <person name="Li J."/>
            <person name="Xun X."/>
            <person name="Sun Y."/>
            <person name="Guo X."/>
            <person name="Huan P."/>
            <person name="Dong B."/>
            <person name="Zhang L."/>
            <person name="Hu X."/>
            <person name="Sun X."/>
            <person name="Wang J."/>
            <person name="Zhao C."/>
            <person name="Wang Y."/>
            <person name="Wang D."/>
            <person name="Huang X."/>
            <person name="Wang R."/>
            <person name="Lv J."/>
            <person name="Li Y."/>
            <person name="Zhang Z."/>
            <person name="Liu B."/>
            <person name="Lu W."/>
            <person name="Hui Y."/>
            <person name="Liang J."/>
            <person name="Zhou Z."/>
            <person name="Hou R."/>
            <person name="Li X."/>
            <person name="Liu Y."/>
            <person name="Li H."/>
            <person name="Ning X."/>
            <person name="Lin Y."/>
            <person name="Zhao L."/>
            <person name="Xing Q."/>
            <person name="Dou J."/>
            <person name="Li Y."/>
            <person name="Mao J."/>
            <person name="Guo H."/>
            <person name="Dou H."/>
            <person name="Li T."/>
            <person name="Mu C."/>
            <person name="Jiang W."/>
            <person name="Fu Q."/>
            <person name="Fu X."/>
            <person name="Miao Y."/>
            <person name="Liu J."/>
            <person name="Yu Q."/>
            <person name="Li R."/>
            <person name="Liao H."/>
            <person name="Li X."/>
            <person name="Kong Y."/>
            <person name="Jiang Z."/>
            <person name="Chourrout D."/>
            <person name="Li R."/>
            <person name="Bao Z."/>
        </authorList>
    </citation>
    <scope>NUCLEOTIDE SEQUENCE [LARGE SCALE GENOMIC DNA]</scope>
    <source>
        <strain evidence="8 9">PY_sf001</strain>
    </source>
</reference>
<feature type="transmembrane region" description="Helical" evidence="6">
    <location>
        <begin position="230"/>
        <end position="247"/>
    </location>
</feature>
<keyword evidence="2 6" id="KW-0812">Transmembrane</keyword>
<dbReference type="Proteomes" id="UP000242188">
    <property type="component" value="Unassembled WGS sequence"/>
</dbReference>
<keyword evidence="9" id="KW-1185">Reference proteome</keyword>
<feature type="region of interest" description="Disordered" evidence="5">
    <location>
        <begin position="361"/>
        <end position="381"/>
    </location>
</feature>
<evidence type="ECO:0000256" key="4">
    <source>
        <dbReference type="ARBA" id="ARBA00023136"/>
    </source>
</evidence>
<comment type="subcellular location">
    <subcellularLocation>
        <location evidence="1">Membrane</location>
        <topology evidence="1">Multi-pass membrane protein</topology>
    </subcellularLocation>
</comment>
<evidence type="ECO:0000256" key="3">
    <source>
        <dbReference type="ARBA" id="ARBA00022989"/>
    </source>
</evidence>
<comment type="caution">
    <text evidence="8">The sequence shown here is derived from an EMBL/GenBank/DDBJ whole genome shotgun (WGS) entry which is preliminary data.</text>
</comment>
<evidence type="ECO:0000256" key="1">
    <source>
        <dbReference type="ARBA" id="ARBA00004141"/>
    </source>
</evidence>
<dbReference type="STRING" id="6573.A0A210PN81"/>
<feature type="transmembrane region" description="Helical" evidence="6">
    <location>
        <begin position="28"/>
        <end position="50"/>
    </location>
</feature>